<name>A0ABU9VHJ6_9BACI</name>
<keyword evidence="3" id="KW-1185">Reference proteome</keyword>
<protein>
    <submittedName>
        <fullName evidence="2">S41 family peptidase</fullName>
    </submittedName>
</protein>
<dbReference type="Gene3D" id="3.90.226.10">
    <property type="entry name" value="2-enoyl-CoA Hydratase, Chain A, domain 1"/>
    <property type="match status" value="1"/>
</dbReference>
<reference evidence="2 3" key="1">
    <citation type="submission" date="2024-03" db="EMBL/GenBank/DDBJ databases">
        <title>Bacilli Hybrid Assemblies.</title>
        <authorList>
            <person name="Kovac J."/>
        </authorList>
    </citation>
    <scope>NUCLEOTIDE SEQUENCE [LARGE SCALE GENOMIC DNA]</scope>
    <source>
        <strain evidence="2 3">FSL R7-0666</strain>
    </source>
</reference>
<dbReference type="InterPro" id="IPR029045">
    <property type="entry name" value="ClpP/crotonase-like_dom_sf"/>
</dbReference>
<comment type="caution">
    <text evidence="2">The sequence shown here is derived from an EMBL/GenBank/DDBJ whole genome shotgun (WGS) entry which is preliminary data.</text>
</comment>
<organism evidence="2 3">
    <name type="scientific">Alkalicoccobacillus gibsonii</name>
    <dbReference type="NCBI Taxonomy" id="79881"/>
    <lineage>
        <taxon>Bacteria</taxon>
        <taxon>Bacillati</taxon>
        <taxon>Bacillota</taxon>
        <taxon>Bacilli</taxon>
        <taxon>Bacillales</taxon>
        <taxon>Bacillaceae</taxon>
        <taxon>Alkalicoccobacillus</taxon>
    </lineage>
</organism>
<evidence type="ECO:0000259" key="1">
    <source>
        <dbReference type="Pfam" id="PF03572"/>
    </source>
</evidence>
<sequence length="418" mass="47931">MEKIARDIVHTMQHDYAGGQDKKGWDFPQALIQGADQRTREEFVHSVRDYLLDFNDHHIQFIDTSIHKEAKKDPGFRVRRYQDHLIVTDILGDTSLEKGMSIYSLGGYSVPQLIKIHQRLLQESHAERENWLPVLLRYSSGEIIDKEGAQKSFTYQLVERPIAQPSYTLKPVSEETLLLTFSDFSNPDAIMTLVLEHQEQLTQAENWIIDVRNNRGGNDSSFYPLLPFLMPEEGVELRGPEDRMLYHCTEANAERALRDLSRDLEQVEDPDARLFLETYQEQWSMLRGKGFVEFNFDAFLPDTFIKGTEYPKSVVVLTDVECASSGESFVELCKKSSKVTVIGRSTLGVNDYTNLVSQEWDEGYVLHYPSSKLARVDDGLGMTGKGIEPHVYIPWTPEHAEVDVDLNNALKRLENQLK</sequence>
<proteinExistence type="predicted"/>
<evidence type="ECO:0000313" key="2">
    <source>
        <dbReference type="EMBL" id="MEN0642693.1"/>
    </source>
</evidence>
<dbReference type="EMBL" id="JBCITK010000001">
    <property type="protein sequence ID" value="MEN0642693.1"/>
    <property type="molecule type" value="Genomic_DNA"/>
</dbReference>
<gene>
    <name evidence="2" type="ORF">MKY91_05910</name>
</gene>
<evidence type="ECO:0000313" key="3">
    <source>
        <dbReference type="Proteomes" id="UP001418796"/>
    </source>
</evidence>
<dbReference type="InterPro" id="IPR005151">
    <property type="entry name" value="Tail-specific_protease"/>
</dbReference>
<dbReference type="SUPFAM" id="SSF52096">
    <property type="entry name" value="ClpP/crotonase"/>
    <property type="match status" value="1"/>
</dbReference>
<feature type="domain" description="Tail specific protease" evidence="1">
    <location>
        <begin position="195"/>
        <end position="392"/>
    </location>
</feature>
<dbReference type="Proteomes" id="UP001418796">
    <property type="component" value="Unassembled WGS sequence"/>
</dbReference>
<dbReference type="RefSeq" id="WP_343129775.1">
    <property type="nucleotide sequence ID" value="NZ_JBCITK010000001.1"/>
</dbReference>
<accession>A0ABU9VHJ6</accession>
<dbReference type="Pfam" id="PF03572">
    <property type="entry name" value="Peptidase_S41"/>
    <property type="match status" value="1"/>
</dbReference>